<dbReference type="Gene3D" id="1.10.1740.100">
    <property type="entry name" value="Set2, Rpb1 interacting domain"/>
    <property type="match status" value="1"/>
</dbReference>
<dbReference type="SMART" id="SM00490">
    <property type="entry name" value="HELICc"/>
    <property type="match status" value="1"/>
</dbReference>
<evidence type="ECO:0000256" key="6">
    <source>
        <dbReference type="ARBA" id="ARBA00022840"/>
    </source>
</evidence>
<evidence type="ECO:0000256" key="4">
    <source>
        <dbReference type="ARBA" id="ARBA00022801"/>
    </source>
</evidence>
<name>A0ABD0YJB4_9HEMI</name>
<dbReference type="AlphaFoldDB" id="A0ABD0YJB4"/>
<comment type="similarity">
    <text evidence="2 11">Belongs to the helicase family. RecQ subfamily.</text>
</comment>
<feature type="compositionally biased region" description="Polar residues" evidence="12">
    <location>
        <begin position="705"/>
        <end position="714"/>
    </location>
</feature>
<feature type="compositionally biased region" description="Basic and acidic residues" evidence="12">
    <location>
        <begin position="771"/>
        <end position="781"/>
    </location>
</feature>
<accession>A0ABD0YJB4</accession>
<dbReference type="Pfam" id="PF08236">
    <property type="entry name" value="SRI"/>
    <property type="match status" value="1"/>
</dbReference>
<dbReference type="Pfam" id="PF00271">
    <property type="entry name" value="Helicase_C"/>
    <property type="match status" value="1"/>
</dbReference>
<dbReference type="PROSITE" id="PS00690">
    <property type="entry name" value="DEAH_ATP_HELICASE"/>
    <property type="match status" value="1"/>
</dbReference>
<dbReference type="SMART" id="SM00487">
    <property type="entry name" value="DEXDc"/>
    <property type="match status" value="1"/>
</dbReference>
<dbReference type="PROSITE" id="PS51192">
    <property type="entry name" value="HELICASE_ATP_BIND_1"/>
    <property type="match status" value="1"/>
</dbReference>
<dbReference type="NCBIfam" id="TIGR00614">
    <property type="entry name" value="recQ_fam"/>
    <property type="match status" value="1"/>
</dbReference>
<dbReference type="PANTHER" id="PTHR13710">
    <property type="entry name" value="DNA HELICASE RECQ FAMILY MEMBER"/>
    <property type="match status" value="1"/>
</dbReference>
<evidence type="ECO:0000256" key="2">
    <source>
        <dbReference type="ARBA" id="ARBA00005446"/>
    </source>
</evidence>
<evidence type="ECO:0000256" key="11">
    <source>
        <dbReference type="RuleBase" id="RU364117"/>
    </source>
</evidence>
<keyword evidence="3 11" id="KW-0547">Nucleotide-binding</keyword>
<dbReference type="InterPro" id="IPR011545">
    <property type="entry name" value="DEAD/DEAH_box_helicase_dom"/>
</dbReference>
<dbReference type="Gene3D" id="6.10.250.3140">
    <property type="match status" value="1"/>
</dbReference>
<dbReference type="EC" id="5.6.2.4" evidence="11"/>
<proteinExistence type="inferred from homology"/>
<dbReference type="GO" id="GO:0016787">
    <property type="term" value="F:hydrolase activity"/>
    <property type="evidence" value="ECO:0007669"/>
    <property type="project" value="UniProtKB-KW"/>
</dbReference>
<feature type="compositionally biased region" description="Basic and acidic residues" evidence="12">
    <location>
        <begin position="715"/>
        <end position="726"/>
    </location>
</feature>
<dbReference type="InterPro" id="IPR004589">
    <property type="entry name" value="DNA_helicase_ATP-dep_RecQ"/>
</dbReference>
<keyword evidence="5 11" id="KW-0347">Helicase</keyword>
<comment type="catalytic activity">
    <reaction evidence="10 11">
        <text>ATP + H2O = ADP + phosphate + H(+)</text>
        <dbReference type="Rhea" id="RHEA:13065"/>
        <dbReference type="ChEBI" id="CHEBI:15377"/>
        <dbReference type="ChEBI" id="CHEBI:15378"/>
        <dbReference type="ChEBI" id="CHEBI:30616"/>
        <dbReference type="ChEBI" id="CHEBI:43474"/>
        <dbReference type="ChEBI" id="CHEBI:456216"/>
    </reaction>
</comment>
<feature type="domain" description="Helicase C-terminal" evidence="14">
    <location>
        <begin position="191"/>
        <end position="343"/>
    </location>
</feature>
<dbReference type="PROSITE" id="PS51194">
    <property type="entry name" value="HELICASE_CTER"/>
    <property type="match status" value="1"/>
</dbReference>
<dbReference type="PANTHER" id="PTHR13710:SF152">
    <property type="entry name" value="ATP-DEPENDENT DNA HELICASE Q5"/>
    <property type="match status" value="1"/>
</dbReference>
<evidence type="ECO:0000313" key="16">
    <source>
        <dbReference type="Proteomes" id="UP001558652"/>
    </source>
</evidence>
<dbReference type="Pfam" id="PF00270">
    <property type="entry name" value="DEAD"/>
    <property type="match status" value="1"/>
</dbReference>
<evidence type="ECO:0000256" key="9">
    <source>
        <dbReference type="ARBA" id="ARBA00034617"/>
    </source>
</evidence>
<gene>
    <name evidence="15" type="ORF">AAG570_010983</name>
</gene>
<dbReference type="Gene3D" id="3.40.50.300">
    <property type="entry name" value="P-loop containing nucleotide triphosphate hydrolases"/>
    <property type="match status" value="2"/>
</dbReference>
<dbReference type="InterPro" id="IPR002464">
    <property type="entry name" value="DNA/RNA_helicase_DEAH_CS"/>
</dbReference>
<evidence type="ECO:0000256" key="5">
    <source>
        <dbReference type="ARBA" id="ARBA00022806"/>
    </source>
</evidence>
<keyword evidence="4 11" id="KW-0378">Hydrolase</keyword>
<feature type="compositionally biased region" description="Polar residues" evidence="12">
    <location>
        <begin position="660"/>
        <end position="676"/>
    </location>
</feature>
<dbReference type="Pfam" id="PF16124">
    <property type="entry name" value="RecQ_Zn_bind"/>
    <property type="match status" value="1"/>
</dbReference>
<dbReference type="InterPro" id="IPR001650">
    <property type="entry name" value="Helicase_C-like"/>
</dbReference>
<keyword evidence="6 11" id="KW-0067">ATP-binding</keyword>
<evidence type="ECO:0000313" key="15">
    <source>
        <dbReference type="EMBL" id="KAL1131366.1"/>
    </source>
</evidence>
<feature type="region of interest" description="Disordered" evidence="12">
    <location>
        <begin position="651"/>
        <end position="781"/>
    </location>
</feature>
<keyword evidence="8 11" id="KW-0539">Nucleus</keyword>
<feature type="compositionally biased region" description="Polar residues" evidence="12">
    <location>
        <begin position="823"/>
        <end position="840"/>
    </location>
</feature>
<dbReference type="InterPro" id="IPR014001">
    <property type="entry name" value="Helicase_ATP-bd"/>
</dbReference>
<feature type="domain" description="Helicase ATP-binding" evidence="13">
    <location>
        <begin position="1"/>
        <end position="163"/>
    </location>
</feature>
<reference evidence="15 16" key="1">
    <citation type="submission" date="2024-07" db="EMBL/GenBank/DDBJ databases">
        <title>Chromosome-level genome assembly of the water stick insect Ranatra chinensis (Heteroptera: Nepidae).</title>
        <authorList>
            <person name="Liu X."/>
        </authorList>
    </citation>
    <scope>NUCLEOTIDE SEQUENCE [LARGE SCALE GENOMIC DNA]</scope>
    <source>
        <strain evidence="15">Cailab_2021Rc</strain>
        <tissue evidence="15">Muscle</tissue>
    </source>
</reference>
<feature type="compositionally biased region" description="Basic and acidic residues" evidence="12">
    <location>
        <begin position="689"/>
        <end position="704"/>
    </location>
</feature>
<comment type="caution">
    <text evidence="15">The sequence shown here is derived from an EMBL/GenBank/DDBJ whole genome shotgun (WGS) entry which is preliminary data.</text>
</comment>
<dbReference type="GO" id="GO:0005524">
    <property type="term" value="F:ATP binding"/>
    <property type="evidence" value="ECO:0007669"/>
    <property type="project" value="UniProtKB-KW"/>
</dbReference>
<dbReference type="CDD" id="cd18794">
    <property type="entry name" value="SF2_C_RecQ"/>
    <property type="match status" value="1"/>
</dbReference>
<keyword evidence="7" id="KW-0238">DNA-binding</keyword>
<dbReference type="InterPro" id="IPR038190">
    <property type="entry name" value="SRI_sf"/>
</dbReference>
<dbReference type="GO" id="GO:0003677">
    <property type="term" value="F:DNA binding"/>
    <property type="evidence" value="ECO:0007669"/>
    <property type="project" value="UniProtKB-KW"/>
</dbReference>
<evidence type="ECO:0000256" key="8">
    <source>
        <dbReference type="ARBA" id="ARBA00023242"/>
    </source>
</evidence>
<dbReference type="EMBL" id="JBFDAA010000006">
    <property type="protein sequence ID" value="KAL1131366.1"/>
    <property type="molecule type" value="Genomic_DNA"/>
</dbReference>
<dbReference type="InterPro" id="IPR013257">
    <property type="entry name" value="SRI"/>
</dbReference>
<dbReference type="InterPro" id="IPR032284">
    <property type="entry name" value="RecQ_Zn-bd"/>
</dbReference>
<protein>
    <recommendedName>
        <fullName evidence="11">ATP-dependent DNA helicase</fullName>
        <ecNumber evidence="11">5.6.2.4</ecNumber>
    </recommendedName>
</protein>
<dbReference type="InterPro" id="IPR027417">
    <property type="entry name" value="P-loop_NTPase"/>
</dbReference>
<evidence type="ECO:0000256" key="3">
    <source>
        <dbReference type="ARBA" id="ARBA00022741"/>
    </source>
</evidence>
<evidence type="ECO:0000256" key="12">
    <source>
        <dbReference type="SAM" id="MobiDB-lite"/>
    </source>
</evidence>
<evidence type="ECO:0000256" key="1">
    <source>
        <dbReference type="ARBA" id="ARBA00004123"/>
    </source>
</evidence>
<feature type="region of interest" description="Disordered" evidence="12">
    <location>
        <begin position="821"/>
        <end position="846"/>
    </location>
</feature>
<dbReference type="Proteomes" id="UP001558652">
    <property type="component" value="Unassembled WGS sequence"/>
</dbReference>
<evidence type="ECO:0000259" key="13">
    <source>
        <dbReference type="PROSITE" id="PS51192"/>
    </source>
</evidence>
<sequence>MPTGSGKSLCYQLPAVLQKNKVAIVFSPLLALMKDQIDHLRKLKICAETINSKMSNGDRQRVINDLKCIKPNTKLLYITPEQAATHTFQSILNDLHKHKKVSYIIVDEAHCVSQWGHDFRPDYLKLGFLRAAYRDIPWIALTATASATVVDDIYKQLKLTEPVASFKTPCFRKNLFYDVIYEDTLTDSYSHLKKFISETLSDEDPDIKASEKGCGIIYCRTRELVEEVATVLSKKGVPTIPYHAGLKDRERVQVQEDWMTGKYPVITATVSFGMGVDKASVRFVIHWGTPSSIPAYYQESGRAGRDGKPARCRIYHSRASRNSLDFILRSEHSRAKTKEKKDKAALAIKSFLKMTDLCETVSCRHWGFSKYFGDDKPDCKNRCDVCTNSKAVEEMLNQFLHSGEKTVFSLTSCRADPDLYGGGRLGTKREYDEYSRGEENWGGSDTSEKKNTELLDTIKKQFAIRRGSEAIGCSESGSFGCEDIDAKYSNVRSAESTRVKVRDGYAKFLKELLQKNLDKCEVLDPPTNKLSPSDIEDAGLDLEYSVFSTSKVVSIYRRGIAKLFAEIRKKTDESNLYHTLRDYKPKKKCERLKDIMEGIEKELKHKKAIPKLEQHFVTVSSMLKNREKTQSKGVDSYFAIIDKKKNIDDVSGSDDIEIRGNSQDSESETMNNTEIKQCNDKLPTITEPKLTEKFDSSKNLDKENSLNVIDTTSPQEHDKLKSEHTKTSSTSLNEFPEISLAKTEKNPEKKEKKLASSHDEKSETSKNAIVKNREKKLCHTSESKKKRKFEELFGSSPNSGEENEPNMCDFTDESIVKKLKPLSSKSGNLRKGTSSSTTFSEKQKKETVSNGLLDKKEISDIVIKHLMPFYRIKKIATKDLFKSLARKIVHKIMSDNESFGKSYSLALEY</sequence>
<dbReference type="SUPFAM" id="SSF52540">
    <property type="entry name" value="P-loop containing nucleoside triphosphate hydrolases"/>
    <property type="match status" value="1"/>
</dbReference>
<keyword evidence="16" id="KW-1185">Reference proteome</keyword>
<organism evidence="15 16">
    <name type="scientific">Ranatra chinensis</name>
    <dbReference type="NCBI Taxonomy" id="642074"/>
    <lineage>
        <taxon>Eukaryota</taxon>
        <taxon>Metazoa</taxon>
        <taxon>Ecdysozoa</taxon>
        <taxon>Arthropoda</taxon>
        <taxon>Hexapoda</taxon>
        <taxon>Insecta</taxon>
        <taxon>Pterygota</taxon>
        <taxon>Neoptera</taxon>
        <taxon>Paraneoptera</taxon>
        <taxon>Hemiptera</taxon>
        <taxon>Heteroptera</taxon>
        <taxon>Panheteroptera</taxon>
        <taxon>Nepomorpha</taxon>
        <taxon>Nepidae</taxon>
        <taxon>Ranatrinae</taxon>
        <taxon>Ranatra</taxon>
    </lineage>
</organism>
<comment type="subcellular location">
    <subcellularLocation>
        <location evidence="1 11">Nucleus</location>
    </subcellularLocation>
</comment>
<dbReference type="GO" id="GO:0005634">
    <property type="term" value="C:nucleus"/>
    <property type="evidence" value="ECO:0007669"/>
    <property type="project" value="UniProtKB-SubCell"/>
</dbReference>
<evidence type="ECO:0000259" key="14">
    <source>
        <dbReference type="PROSITE" id="PS51194"/>
    </source>
</evidence>
<feature type="compositionally biased region" description="Basic and acidic residues" evidence="12">
    <location>
        <begin position="742"/>
        <end position="764"/>
    </location>
</feature>
<evidence type="ECO:0000256" key="7">
    <source>
        <dbReference type="ARBA" id="ARBA00023125"/>
    </source>
</evidence>
<dbReference type="GO" id="GO:0043138">
    <property type="term" value="F:3'-5' DNA helicase activity"/>
    <property type="evidence" value="ECO:0007669"/>
    <property type="project" value="UniProtKB-EC"/>
</dbReference>
<evidence type="ECO:0000256" key="10">
    <source>
        <dbReference type="ARBA" id="ARBA00049360"/>
    </source>
</evidence>
<comment type="catalytic activity">
    <reaction evidence="9 11">
        <text>Couples ATP hydrolysis with the unwinding of duplex DNA by translocating in the 3'-5' direction.</text>
        <dbReference type="EC" id="5.6.2.4"/>
    </reaction>
</comment>